<dbReference type="KEGG" id="pseb:EOK75_00180"/>
<sequence length="134" mass="15173">MTFTYKQKVLFKYCDPAGIVFFPRYFEMMNDCVEAFFDQIGHPFETLHKDGGVPTGKIEARFHAPSRHGDHLSLTLTGKRITRSTFDFTIVTTCDGAPRMTYAATLIFIDAHGKSTPWTDDLRAALTPYLNNEA</sequence>
<keyword evidence="2" id="KW-1185">Reference proteome</keyword>
<proteinExistence type="predicted"/>
<dbReference type="SUPFAM" id="SSF54637">
    <property type="entry name" value="Thioesterase/thiol ester dehydrase-isomerase"/>
    <property type="match status" value="1"/>
</dbReference>
<dbReference type="EMBL" id="CP039964">
    <property type="protein sequence ID" value="QCO54387.1"/>
    <property type="molecule type" value="Genomic_DNA"/>
</dbReference>
<reference evidence="1 2" key="1">
    <citation type="submission" date="2019-05" db="EMBL/GenBank/DDBJ databases">
        <title>Pseudorhodobacter turbinis sp. nov., isolated from the gut of the Korean turban shell.</title>
        <authorList>
            <person name="Jeong Y.-S."/>
            <person name="Kang W.-R."/>
            <person name="Bae J.-W."/>
        </authorList>
    </citation>
    <scope>NUCLEOTIDE SEQUENCE [LARGE SCALE GENOMIC DNA]</scope>
    <source>
        <strain evidence="1 2">S12M18</strain>
    </source>
</reference>
<dbReference type="AlphaFoldDB" id="A0A4P8ECG1"/>
<name>A0A4P8ECG1_9RHOB</name>
<accession>A0A4P8ECG1</accession>
<organism evidence="1 2">
    <name type="scientific">Pseudorhodobacter turbinis</name>
    <dbReference type="NCBI Taxonomy" id="2500533"/>
    <lineage>
        <taxon>Bacteria</taxon>
        <taxon>Pseudomonadati</taxon>
        <taxon>Pseudomonadota</taxon>
        <taxon>Alphaproteobacteria</taxon>
        <taxon>Rhodobacterales</taxon>
        <taxon>Paracoccaceae</taxon>
        <taxon>Pseudorhodobacter</taxon>
    </lineage>
</organism>
<dbReference type="Pfam" id="PF13279">
    <property type="entry name" value="4HBT_2"/>
    <property type="match status" value="1"/>
</dbReference>
<dbReference type="Proteomes" id="UP000298631">
    <property type="component" value="Chromosome"/>
</dbReference>
<dbReference type="OrthoDB" id="7204167at2"/>
<evidence type="ECO:0000313" key="1">
    <source>
        <dbReference type="EMBL" id="QCO54387.1"/>
    </source>
</evidence>
<dbReference type="CDD" id="cd00586">
    <property type="entry name" value="4HBT"/>
    <property type="match status" value="1"/>
</dbReference>
<dbReference type="RefSeq" id="WP_137192071.1">
    <property type="nucleotide sequence ID" value="NZ_CP039964.1"/>
</dbReference>
<dbReference type="Gene3D" id="3.10.129.10">
    <property type="entry name" value="Hotdog Thioesterase"/>
    <property type="match status" value="1"/>
</dbReference>
<dbReference type="InterPro" id="IPR029069">
    <property type="entry name" value="HotDog_dom_sf"/>
</dbReference>
<evidence type="ECO:0000313" key="2">
    <source>
        <dbReference type="Proteomes" id="UP000298631"/>
    </source>
</evidence>
<gene>
    <name evidence="1" type="ORF">EOK75_00180</name>
</gene>
<protein>
    <submittedName>
        <fullName evidence="1">Acyl-CoA thioesterase</fullName>
    </submittedName>
</protein>